<evidence type="ECO:0000256" key="2">
    <source>
        <dbReference type="ARBA" id="ARBA00012888"/>
    </source>
</evidence>
<evidence type="ECO:0000256" key="1">
    <source>
        <dbReference type="ARBA" id="ARBA00011738"/>
    </source>
</evidence>
<name>A0A385SZH1_9BACT</name>
<feature type="domain" description="N-acetyltransferase" evidence="9">
    <location>
        <begin position="1"/>
        <end position="145"/>
    </location>
</feature>
<dbReference type="InterPro" id="IPR050680">
    <property type="entry name" value="YpeA/RimI_acetyltransf"/>
</dbReference>
<dbReference type="PROSITE" id="PS51186">
    <property type="entry name" value="GNAT"/>
    <property type="match status" value="1"/>
</dbReference>
<comment type="catalytic activity">
    <reaction evidence="8">
        <text>kanamycin B + acetyl-CoA = N(6')-acetylkanamycin B + CoA + H(+)</text>
        <dbReference type="Rhea" id="RHEA:16449"/>
        <dbReference type="ChEBI" id="CHEBI:15378"/>
        <dbReference type="ChEBI" id="CHEBI:57287"/>
        <dbReference type="ChEBI" id="CHEBI:57288"/>
        <dbReference type="ChEBI" id="CHEBI:58390"/>
        <dbReference type="ChEBI" id="CHEBI:58549"/>
        <dbReference type="EC" id="2.3.1.82"/>
    </reaction>
</comment>
<dbReference type="CDD" id="cd04301">
    <property type="entry name" value="NAT_SF"/>
    <property type="match status" value="1"/>
</dbReference>
<dbReference type="Gene3D" id="3.40.630.30">
    <property type="match status" value="1"/>
</dbReference>
<dbReference type="KEGG" id="chk:D4L85_13245"/>
<evidence type="ECO:0000259" key="9">
    <source>
        <dbReference type="PROSITE" id="PS51186"/>
    </source>
</evidence>
<reference evidence="11" key="1">
    <citation type="submission" date="2018-09" db="EMBL/GenBank/DDBJ databases">
        <title>Chryseolinea sp. KIS68-18 isolated from soil.</title>
        <authorList>
            <person name="Weon H.-Y."/>
            <person name="Kwon S.-W."/>
            <person name="Lee S.A."/>
        </authorList>
    </citation>
    <scope>NUCLEOTIDE SEQUENCE [LARGE SCALE GENOMIC DNA]</scope>
    <source>
        <strain evidence="11">KIS68-18</strain>
    </source>
</reference>
<evidence type="ECO:0000256" key="6">
    <source>
        <dbReference type="ARBA" id="ARBA00023315"/>
    </source>
</evidence>
<evidence type="ECO:0000256" key="7">
    <source>
        <dbReference type="ARBA" id="ARBA00029660"/>
    </source>
</evidence>
<dbReference type="InterPro" id="IPR000182">
    <property type="entry name" value="GNAT_dom"/>
</dbReference>
<dbReference type="PANTHER" id="PTHR43420">
    <property type="entry name" value="ACETYLTRANSFERASE"/>
    <property type="match status" value="1"/>
</dbReference>
<dbReference type="InterPro" id="IPR024170">
    <property type="entry name" value="Aminoglycoside_N6-AcTrfrase"/>
</dbReference>
<protein>
    <recommendedName>
        <fullName evidence="3">Aminoglycoside N(6')-acetyltransferase type 1</fullName>
        <ecNumber evidence="2">2.3.1.82</ecNumber>
    </recommendedName>
    <alternativeName>
        <fullName evidence="7">Aminoglycoside resistance protein</fullName>
    </alternativeName>
</protein>
<comment type="subunit">
    <text evidence="1">Homodimer.</text>
</comment>
<sequence>MDIEPLSADNIKPLTELVLELWPDCAFDEEYENYKNILGSKNEICYLIKEQEIYIAFIHLTIRNDYVEGATELPVAYLEALYVKPNYQNLGIGKKLIAAGESWGRQKGCKQLASDTELNNFSSINFHKKIGFKEANRIVCFIKEL</sequence>
<dbReference type="PANTHER" id="PTHR43420:SF51">
    <property type="entry name" value="PEPTIDYL-LYSINE N-ACETYLTRANSFERASE YIAC"/>
    <property type="match status" value="1"/>
</dbReference>
<evidence type="ECO:0000256" key="5">
    <source>
        <dbReference type="ARBA" id="ARBA00023251"/>
    </source>
</evidence>
<dbReference type="PIRSF" id="PIRSF000452">
    <property type="entry name" value="6-N-acetyltransf"/>
    <property type="match status" value="1"/>
</dbReference>
<dbReference type="Proteomes" id="UP000266183">
    <property type="component" value="Chromosome"/>
</dbReference>
<keyword evidence="6" id="KW-0012">Acyltransferase</keyword>
<keyword evidence="5" id="KW-0046">Antibiotic resistance</keyword>
<dbReference type="SUPFAM" id="SSF55729">
    <property type="entry name" value="Acyl-CoA N-acyltransferases (Nat)"/>
    <property type="match status" value="1"/>
</dbReference>
<accession>A0A385SZH1</accession>
<evidence type="ECO:0000256" key="3">
    <source>
        <dbReference type="ARBA" id="ARBA00017677"/>
    </source>
</evidence>
<evidence type="ECO:0000256" key="4">
    <source>
        <dbReference type="ARBA" id="ARBA00022679"/>
    </source>
</evidence>
<dbReference type="Pfam" id="PF00583">
    <property type="entry name" value="Acetyltransf_1"/>
    <property type="match status" value="1"/>
</dbReference>
<evidence type="ECO:0000313" key="11">
    <source>
        <dbReference type="Proteomes" id="UP000266183"/>
    </source>
</evidence>
<dbReference type="OrthoDB" id="9799096at2"/>
<proteinExistence type="predicted"/>
<dbReference type="AlphaFoldDB" id="A0A385SZH1"/>
<dbReference type="EC" id="2.3.1.82" evidence="2"/>
<dbReference type="InterPro" id="IPR016181">
    <property type="entry name" value="Acyl_CoA_acyltransferase"/>
</dbReference>
<keyword evidence="4 10" id="KW-0808">Transferase</keyword>
<dbReference type="NCBIfam" id="NF043067">
    <property type="entry name" value="AAC_6p_group_E"/>
    <property type="match status" value="1"/>
</dbReference>
<keyword evidence="11" id="KW-1185">Reference proteome</keyword>
<evidence type="ECO:0000256" key="8">
    <source>
        <dbReference type="ARBA" id="ARBA00048923"/>
    </source>
</evidence>
<dbReference type="GO" id="GO:0047663">
    <property type="term" value="F:aminoglycoside 6'-N-acetyltransferase activity"/>
    <property type="evidence" value="ECO:0007669"/>
    <property type="project" value="UniProtKB-EC"/>
</dbReference>
<dbReference type="RefSeq" id="WP_119758771.1">
    <property type="nucleotide sequence ID" value="NZ_CP032382.1"/>
</dbReference>
<dbReference type="GO" id="GO:0046677">
    <property type="term" value="P:response to antibiotic"/>
    <property type="evidence" value="ECO:0007669"/>
    <property type="project" value="UniProtKB-KW"/>
</dbReference>
<organism evidence="10 11">
    <name type="scientific">Chryseolinea soli</name>
    <dbReference type="NCBI Taxonomy" id="2321403"/>
    <lineage>
        <taxon>Bacteria</taxon>
        <taxon>Pseudomonadati</taxon>
        <taxon>Bacteroidota</taxon>
        <taxon>Cytophagia</taxon>
        <taxon>Cytophagales</taxon>
        <taxon>Fulvivirgaceae</taxon>
        <taxon>Chryseolinea</taxon>
    </lineage>
</organism>
<gene>
    <name evidence="10" type="ORF">D4L85_13245</name>
</gene>
<dbReference type="EMBL" id="CP032382">
    <property type="protein sequence ID" value="AYB35527.1"/>
    <property type="molecule type" value="Genomic_DNA"/>
</dbReference>
<evidence type="ECO:0000313" key="10">
    <source>
        <dbReference type="EMBL" id="AYB35527.1"/>
    </source>
</evidence>